<reference evidence="8 9" key="1">
    <citation type="journal article" date="2024" name="Nat. Commun.">
        <title>Phylogenomics reveals the evolutionary origins of lichenization in chlorophyte algae.</title>
        <authorList>
            <person name="Puginier C."/>
            <person name="Libourel C."/>
            <person name="Otte J."/>
            <person name="Skaloud P."/>
            <person name="Haon M."/>
            <person name="Grisel S."/>
            <person name="Petersen M."/>
            <person name="Berrin J.G."/>
            <person name="Delaux P.M."/>
            <person name="Dal Grande F."/>
            <person name="Keller J."/>
        </authorList>
    </citation>
    <scope>NUCLEOTIDE SEQUENCE [LARGE SCALE GENOMIC DNA]</scope>
    <source>
        <strain evidence="8 9">SAG 216-7</strain>
    </source>
</reference>
<evidence type="ECO:0000256" key="4">
    <source>
        <dbReference type="ARBA" id="ARBA00023006"/>
    </source>
</evidence>
<keyword evidence="9" id="KW-1185">Reference proteome</keyword>
<sequence length="324" mass="35584">MTGTREPCQAFNQETSMVASEKAIKEANWAGQIPLKLVLASDENASLDTPSPLYALAFRLGYLPTVAAQALEFFQDVLPPGTDSPWFEYKRIPLPWQVPVGVLYDLLASDHEQPWPLTVHFRAFPDVLLRWDGDSTLRAAYFNSLKEAAYIFQGSALTREVMNMALQAQNDLWNAVTAGDAEQYASVCRSLRMVPKARGERRPSVPLRLYIRQNHGGYMGSLDSATLYTSRPVEIFSETGALRTLREVLKDLLSVLCTNAEATSSEGGNASSSEHPDTLDGESAEGEEEGKGKLVEAVSSSEEKPKEGIASLHGKDLLEIPNYG</sequence>
<feature type="region of interest" description="Disordered" evidence="5">
    <location>
        <begin position="261"/>
        <end position="324"/>
    </location>
</feature>
<keyword evidence="2" id="KW-1017">Isopeptide bond</keyword>
<dbReference type="Pfam" id="PF20637">
    <property type="entry name" value="ATG5_HBR"/>
    <property type="match status" value="1"/>
</dbReference>
<dbReference type="InterPro" id="IPR048939">
    <property type="entry name" value="ATG5_UblA"/>
</dbReference>
<evidence type="ECO:0000313" key="8">
    <source>
        <dbReference type="EMBL" id="KAK9918214.1"/>
    </source>
</evidence>
<dbReference type="InterPro" id="IPR042527">
    <property type="entry name" value="Atg5_UblA_dom_sf"/>
</dbReference>
<evidence type="ECO:0000256" key="2">
    <source>
        <dbReference type="ARBA" id="ARBA00022499"/>
    </source>
</evidence>
<evidence type="ECO:0000259" key="6">
    <source>
        <dbReference type="Pfam" id="PF20637"/>
    </source>
</evidence>
<dbReference type="InterPro" id="IPR007239">
    <property type="entry name" value="Atg5"/>
</dbReference>
<dbReference type="EMBL" id="JALJOT010000001">
    <property type="protein sequence ID" value="KAK9918214.1"/>
    <property type="molecule type" value="Genomic_DNA"/>
</dbReference>
<evidence type="ECO:0000259" key="7">
    <source>
        <dbReference type="Pfam" id="PF20638"/>
    </source>
</evidence>
<keyword evidence="4" id="KW-0072">Autophagy</keyword>
<dbReference type="Gene3D" id="3.10.20.90">
    <property type="entry name" value="Phosphatidylinositol 3-kinase Catalytic Subunit, Chain A, domain 1"/>
    <property type="match status" value="1"/>
</dbReference>
<dbReference type="Gene3D" id="3.10.20.620">
    <property type="match status" value="1"/>
</dbReference>
<evidence type="ECO:0000256" key="3">
    <source>
        <dbReference type="ARBA" id="ARBA00022843"/>
    </source>
</evidence>
<dbReference type="InterPro" id="IPR048940">
    <property type="entry name" value="ATG5_HBR"/>
</dbReference>
<feature type="compositionally biased region" description="Acidic residues" evidence="5">
    <location>
        <begin position="279"/>
        <end position="288"/>
    </location>
</feature>
<name>A0ABR2Z3T0_9CHLO</name>
<evidence type="ECO:0000256" key="1">
    <source>
        <dbReference type="ARBA" id="ARBA00006910"/>
    </source>
</evidence>
<feature type="domain" description="Autophagy protein ATG5 alpha-helical bundle region" evidence="6">
    <location>
        <begin position="136"/>
        <end position="191"/>
    </location>
</feature>
<comment type="similarity">
    <text evidence="1">Belongs to the ATG5 family.</text>
</comment>
<dbReference type="Gene3D" id="1.10.246.190">
    <property type="entry name" value="Autophagy protein Apg5, helix rich domain"/>
    <property type="match status" value="1"/>
</dbReference>
<gene>
    <name evidence="8" type="ORF">WJX75_002319</name>
</gene>
<evidence type="ECO:0008006" key="10">
    <source>
        <dbReference type="Google" id="ProtNLM"/>
    </source>
</evidence>
<evidence type="ECO:0000256" key="5">
    <source>
        <dbReference type="SAM" id="MobiDB-lite"/>
    </source>
</evidence>
<keyword evidence="3" id="KW-0832">Ubl conjugation</keyword>
<dbReference type="Proteomes" id="UP001491310">
    <property type="component" value="Unassembled WGS sequence"/>
</dbReference>
<feature type="domain" description="Autophagy protein ATG5 UblA" evidence="7">
    <location>
        <begin position="29"/>
        <end position="121"/>
    </location>
</feature>
<feature type="compositionally biased region" description="Basic and acidic residues" evidence="5">
    <location>
        <begin position="301"/>
        <end position="318"/>
    </location>
</feature>
<comment type="caution">
    <text evidence="8">The sequence shown here is derived from an EMBL/GenBank/DDBJ whole genome shotgun (WGS) entry which is preliminary data.</text>
</comment>
<dbReference type="PANTHER" id="PTHR13040:SF2">
    <property type="entry name" value="AUTOPHAGY PROTEIN 5"/>
    <property type="match status" value="1"/>
</dbReference>
<dbReference type="PANTHER" id="PTHR13040">
    <property type="entry name" value="AUTOPHAGY PROTEIN 5"/>
    <property type="match status" value="1"/>
</dbReference>
<feature type="compositionally biased region" description="Polar residues" evidence="5">
    <location>
        <begin position="261"/>
        <end position="273"/>
    </location>
</feature>
<evidence type="ECO:0000313" key="9">
    <source>
        <dbReference type="Proteomes" id="UP001491310"/>
    </source>
</evidence>
<dbReference type="Pfam" id="PF20638">
    <property type="entry name" value="ATG5_UblA"/>
    <property type="match status" value="1"/>
</dbReference>
<dbReference type="InterPro" id="IPR042526">
    <property type="entry name" value="Atg5_HR"/>
</dbReference>
<organism evidence="8 9">
    <name type="scientific">Coccomyxa subellipsoidea</name>
    <dbReference type="NCBI Taxonomy" id="248742"/>
    <lineage>
        <taxon>Eukaryota</taxon>
        <taxon>Viridiplantae</taxon>
        <taxon>Chlorophyta</taxon>
        <taxon>core chlorophytes</taxon>
        <taxon>Trebouxiophyceae</taxon>
        <taxon>Trebouxiophyceae incertae sedis</taxon>
        <taxon>Coccomyxaceae</taxon>
        <taxon>Coccomyxa</taxon>
    </lineage>
</organism>
<protein>
    <recommendedName>
        <fullName evidence="10">Autophagy protein 5</fullName>
    </recommendedName>
</protein>
<proteinExistence type="inferred from homology"/>
<accession>A0ABR2Z3T0</accession>